<dbReference type="Proteomes" id="UP000638648">
    <property type="component" value="Unassembled WGS sequence"/>
</dbReference>
<keyword evidence="5" id="KW-1185">Reference proteome</keyword>
<keyword evidence="1" id="KW-0472">Membrane</keyword>
<evidence type="ECO:0000313" key="4">
    <source>
        <dbReference type="EMBL" id="MBE1611757.1"/>
    </source>
</evidence>
<feature type="transmembrane region" description="Helical" evidence="1">
    <location>
        <begin position="73"/>
        <end position="92"/>
    </location>
</feature>
<dbReference type="Pfam" id="PF23494">
    <property type="entry name" value="bPH_10"/>
    <property type="match status" value="1"/>
</dbReference>
<proteinExistence type="predicted"/>
<organism evidence="4 5">
    <name type="scientific">Actinopolymorpha pittospori</name>
    <dbReference type="NCBI Taxonomy" id="648752"/>
    <lineage>
        <taxon>Bacteria</taxon>
        <taxon>Bacillati</taxon>
        <taxon>Actinomycetota</taxon>
        <taxon>Actinomycetes</taxon>
        <taxon>Propionibacteriales</taxon>
        <taxon>Actinopolymorphaceae</taxon>
        <taxon>Actinopolymorpha</taxon>
    </lineage>
</organism>
<comment type="caution">
    <text evidence="4">The sequence shown here is derived from an EMBL/GenBank/DDBJ whole genome shotgun (WGS) entry which is preliminary data.</text>
</comment>
<protein>
    <recommendedName>
        <fullName evidence="6">DUF308 domain-containing protein</fullName>
    </recommendedName>
</protein>
<reference evidence="4" key="1">
    <citation type="submission" date="2020-10" db="EMBL/GenBank/DDBJ databases">
        <title>Sequencing the genomes of 1000 actinobacteria strains.</title>
        <authorList>
            <person name="Klenk H.-P."/>
        </authorList>
    </citation>
    <scope>NUCLEOTIDE SEQUENCE</scope>
    <source>
        <strain evidence="4">DSM 45354</strain>
    </source>
</reference>
<dbReference type="AlphaFoldDB" id="A0A927NA47"/>
<name>A0A927NA47_9ACTN</name>
<dbReference type="Pfam" id="PF23493">
    <property type="entry name" value="CysS_C"/>
    <property type="match status" value="1"/>
</dbReference>
<dbReference type="EMBL" id="JADBEM010000001">
    <property type="protein sequence ID" value="MBE1611757.1"/>
    <property type="molecule type" value="Genomic_DNA"/>
</dbReference>
<dbReference type="InterPro" id="IPR057798">
    <property type="entry name" value="PH_YqeB"/>
</dbReference>
<keyword evidence="1" id="KW-0812">Transmembrane</keyword>
<evidence type="ECO:0000256" key="1">
    <source>
        <dbReference type="SAM" id="Phobius"/>
    </source>
</evidence>
<evidence type="ECO:0000313" key="5">
    <source>
        <dbReference type="Proteomes" id="UP000638648"/>
    </source>
</evidence>
<evidence type="ECO:0008006" key="6">
    <source>
        <dbReference type="Google" id="ProtNLM"/>
    </source>
</evidence>
<keyword evidence="1" id="KW-1133">Transmembrane helix</keyword>
<evidence type="ECO:0000259" key="3">
    <source>
        <dbReference type="Pfam" id="PF23494"/>
    </source>
</evidence>
<sequence length="241" mass="26338">MSGDPRPTGPVPIGTATVVGPGGLVRALVWITFPLLGAAAAALVKVAVSWAAWAELPIPGLARLLTRFPEPQATFGVLAIGFVLGLIVAGMAERDYVTISVDHNEVTLRHGQTSHTFARTSIGAVFVDAKEVVLLGRGTEELIRQRGDLPNVRRIEEAFVAHGYPWRTGGDPYGGEYRRWVDDAPELPAAAHAVLRARDRALRAGDQADVTELRTELGRLGLVVRDQNKRQYWRRTQRARR</sequence>
<feature type="transmembrane region" description="Helical" evidence="1">
    <location>
        <begin position="27"/>
        <end position="53"/>
    </location>
</feature>
<evidence type="ECO:0000259" key="2">
    <source>
        <dbReference type="Pfam" id="PF23493"/>
    </source>
</evidence>
<dbReference type="InterPro" id="IPR056411">
    <property type="entry name" value="CysS_C"/>
</dbReference>
<feature type="domain" description="YqeB PH" evidence="3">
    <location>
        <begin position="17"/>
        <end position="167"/>
    </location>
</feature>
<feature type="domain" description="Cysteinyl-tRNA ligase anticodon binding" evidence="2">
    <location>
        <begin position="185"/>
        <end position="234"/>
    </location>
</feature>
<gene>
    <name evidence="4" type="ORF">HEB94_008605</name>
</gene>
<accession>A0A927NA47</accession>
<dbReference type="RefSeq" id="WP_192754919.1">
    <property type="nucleotide sequence ID" value="NZ_BAABJL010000176.1"/>
</dbReference>